<name>A0A9W4UAX6_9PLEO</name>
<reference evidence="2" key="1">
    <citation type="submission" date="2023-01" db="EMBL/GenBank/DDBJ databases">
        <authorList>
            <person name="Van Ghelder C."/>
            <person name="Rancurel C."/>
        </authorList>
    </citation>
    <scope>NUCLEOTIDE SEQUENCE</scope>
    <source>
        <strain evidence="2">CNCM I-4278</strain>
    </source>
</reference>
<gene>
    <name evidence="2" type="ORF">PDIGIT_LOCUS4426</name>
</gene>
<comment type="caution">
    <text evidence="2">The sequence shown here is derived from an EMBL/GenBank/DDBJ whole genome shotgun (WGS) entry which is preliminary data.</text>
</comment>
<dbReference type="SUPFAM" id="SSF54427">
    <property type="entry name" value="NTF2-like"/>
    <property type="match status" value="1"/>
</dbReference>
<accession>A0A9W4UAX6</accession>
<keyword evidence="1" id="KW-0732">Signal</keyword>
<keyword evidence="3" id="KW-1185">Reference proteome</keyword>
<dbReference type="InterPro" id="IPR032710">
    <property type="entry name" value="NTF2-like_dom_sf"/>
</dbReference>
<feature type="signal peptide" evidence="1">
    <location>
        <begin position="1"/>
        <end position="21"/>
    </location>
</feature>
<dbReference type="AlphaFoldDB" id="A0A9W4UAX6"/>
<dbReference type="OrthoDB" id="4889166at2759"/>
<organism evidence="2 3">
    <name type="scientific">Periconia digitata</name>
    <dbReference type="NCBI Taxonomy" id="1303443"/>
    <lineage>
        <taxon>Eukaryota</taxon>
        <taxon>Fungi</taxon>
        <taxon>Dikarya</taxon>
        <taxon>Ascomycota</taxon>
        <taxon>Pezizomycotina</taxon>
        <taxon>Dothideomycetes</taxon>
        <taxon>Pleosporomycetidae</taxon>
        <taxon>Pleosporales</taxon>
        <taxon>Massarineae</taxon>
        <taxon>Periconiaceae</taxon>
        <taxon>Periconia</taxon>
    </lineage>
</organism>
<proteinExistence type="predicted"/>
<evidence type="ECO:0000313" key="2">
    <source>
        <dbReference type="EMBL" id="CAI6331188.1"/>
    </source>
</evidence>
<sequence length="333" mass="36801">MHFSLRKVIFASSMSQLLALAASTMHSPHLPHGYSDRVRHNLRSFHQNLDAGNFSAIGSLIAADYYWNYEGNIILTREGGQMALESFVTSTLNGMHARDIYNIVDGDRGAVLFRISGQQSGPFVGLPLQQNGRFSVMSAEAFTFNKGAEAREVVTITPLGIMQDQMRGVLEPPRFTNDTLQEAKTKDAEYLRLIKRNLASIHLDANKGNLNAIANLAIESTEVDENGSISHGKDAFVKLVTAHNAGNGSFPGKLFHDFDVLVDGTFGAINYVWQAPQEKKYLEVEVDDENLVRMRGMLFFEFNNVGLVTKATGVYDERVVNTTLTGTGAYLYP</sequence>
<protein>
    <recommendedName>
        <fullName evidence="4">SnoaL-like domain-containing protein</fullName>
    </recommendedName>
</protein>
<evidence type="ECO:0000313" key="3">
    <source>
        <dbReference type="Proteomes" id="UP001152607"/>
    </source>
</evidence>
<evidence type="ECO:0000256" key="1">
    <source>
        <dbReference type="SAM" id="SignalP"/>
    </source>
</evidence>
<dbReference type="Gene3D" id="3.10.450.50">
    <property type="match status" value="2"/>
</dbReference>
<dbReference type="EMBL" id="CAOQHR010000002">
    <property type="protein sequence ID" value="CAI6331188.1"/>
    <property type="molecule type" value="Genomic_DNA"/>
</dbReference>
<feature type="chain" id="PRO_5040851368" description="SnoaL-like domain-containing protein" evidence="1">
    <location>
        <begin position="22"/>
        <end position="333"/>
    </location>
</feature>
<dbReference type="Proteomes" id="UP001152607">
    <property type="component" value="Unassembled WGS sequence"/>
</dbReference>
<evidence type="ECO:0008006" key="4">
    <source>
        <dbReference type="Google" id="ProtNLM"/>
    </source>
</evidence>